<dbReference type="OrthoDB" id="369136at2"/>
<dbReference type="AlphaFoldDB" id="A0A372MEX2"/>
<dbReference type="RefSeq" id="WP_117330893.1">
    <property type="nucleotide sequence ID" value="NZ_QUWK01000010.1"/>
</dbReference>
<evidence type="ECO:0000313" key="2">
    <source>
        <dbReference type="EMBL" id="RFU94325.1"/>
    </source>
</evidence>
<keyword evidence="1" id="KW-1133">Transmembrane helix</keyword>
<accession>A0A372MEX2</accession>
<protein>
    <submittedName>
        <fullName evidence="2">DUF3307 domain-containing protein</fullName>
    </submittedName>
</protein>
<feature type="transmembrane region" description="Helical" evidence="1">
    <location>
        <begin position="182"/>
        <end position="199"/>
    </location>
</feature>
<comment type="caution">
    <text evidence="2">The sequence shown here is derived from an EMBL/GenBank/DDBJ whole genome shotgun (WGS) entry which is preliminary data.</text>
</comment>
<feature type="transmembrane region" description="Helical" evidence="1">
    <location>
        <begin position="34"/>
        <end position="54"/>
    </location>
</feature>
<dbReference type="Pfam" id="PF11750">
    <property type="entry name" value="DUF3307"/>
    <property type="match status" value="1"/>
</dbReference>
<organism evidence="2 3">
    <name type="scientific">Sphaerochaeta halotolerans</name>
    <dbReference type="NCBI Taxonomy" id="2293840"/>
    <lineage>
        <taxon>Bacteria</taxon>
        <taxon>Pseudomonadati</taxon>
        <taxon>Spirochaetota</taxon>
        <taxon>Spirochaetia</taxon>
        <taxon>Spirochaetales</taxon>
        <taxon>Sphaerochaetaceae</taxon>
        <taxon>Sphaerochaeta</taxon>
    </lineage>
</organism>
<dbReference type="EMBL" id="QUWK01000010">
    <property type="protein sequence ID" value="RFU94325.1"/>
    <property type="molecule type" value="Genomic_DNA"/>
</dbReference>
<feature type="transmembrane region" description="Helical" evidence="1">
    <location>
        <begin position="219"/>
        <end position="239"/>
    </location>
</feature>
<evidence type="ECO:0000313" key="3">
    <source>
        <dbReference type="Proteomes" id="UP000264002"/>
    </source>
</evidence>
<keyword evidence="1" id="KW-0472">Membrane</keyword>
<feature type="transmembrane region" description="Helical" evidence="1">
    <location>
        <begin position="60"/>
        <end position="81"/>
    </location>
</feature>
<proteinExistence type="predicted"/>
<reference evidence="3" key="1">
    <citation type="submission" date="2018-08" db="EMBL/GenBank/DDBJ databases">
        <authorList>
            <person name="Grouzdev D.S."/>
            <person name="Krutkina M.S."/>
        </authorList>
    </citation>
    <scope>NUCLEOTIDE SEQUENCE [LARGE SCALE GENOMIC DNA]</scope>
    <source>
        <strain evidence="3">4-11</strain>
    </source>
</reference>
<name>A0A372MEX2_9SPIR</name>
<sequence>MNTVVFQLYLLLHILGDFYLQSEKMAGSKKTKHRAVLLHGFVYALPFLVSLVFIQPSMALINSLIFLIILHICIDTIKFLFYNHGKYKESTLYLVDQGVHLISLAAVAIFIKPVPLQPASWITKSLGPSTFPYATLLVWTLCILILAKPSNITIRHIISRLGSKEETPRNNAGAMIGTIERYIMIILLSLGQFGALALVMAAKSISRYEMLKDKDFAEYYLLGTLLSILIVLIVWLLLFL</sequence>
<reference evidence="2 3" key="2">
    <citation type="submission" date="2018-09" db="EMBL/GenBank/DDBJ databases">
        <title>Genome of Sphaerochaeta halotolerans strain 4-11.</title>
        <authorList>
            <person name="Nazina T.N."/>
            <person name="Sokolova D.S."/>
        </authorList>
    </citation>
    <scope>NUCLEOTIDE SEQUENCE [LARGE SCALE GENOMIC DNA]</scope>
    <source>
        <strain evidence="2 3">4-11</strain>
    </source>
</reference>
<feature type="transmembrane region" description="Helical" evidence="1">
    <location>
        <begin position="93"/>
        <end position="111"/>
    </location>
</feature>
<keyword evidence="3" id="KW-1185">Reference proteome</keyword>
<evidence type="ECO:0000256" key="1">
    <source>
        <dbReference type="SAM" id="Phobius"/>
    </source>
</evidence>
<keyword evidence="1" id="KW-0812">Transmembrane</keyword>
<dbReference type="InterPro" id="IPR021737">
    <property type="entry name" value="Phage_phiKZ_Orf197"/>
</dbReference>
<feature type="transmembrane region" description="Helical" evidence="1">
    <location>
        <begin position="131"/>
        <end position="147"/>
    </location>
</feature>
<dbReference type="Proteomes" id="UP000264002">
    <property type="component" value="Unassembled WGS sequence"/>
</dbReference>
<gene>
    <name evidence="2" type="ORF">DYP60_10150</name>
</gene>